<reference evidence="1 2" key="1">
    <citation type="submission" date="2020-08" db="EMBL/GenBank/DDBJ databases">
        <title>A novel species.</title>
        <authorList>
            <person name="Gao J."/>
        </authorList>
    </citation>
    <scope>NUCLEOTIDE SEQUENCE [LARGE SCALE GENOMIC DNA]</scope>
    <source>
        <strain evidence="1 2">CRPJ-33</strain>
    </source>
</reference>
<evidence type="ECO:0008006" key="3">
    <source>
        <dbReference type="Google" id="ProtNLM"/>
    </source>
</evidence>
<dbReference type="AlphaFoldDB" id="A0A7H0I3L6"/>
<evidence type="ECO:0000313" key="1">
    <source>
        <dbReference type="EMBL" id="QNP67382.1"/>
    </source>
</evidence>
<dbReference type="KEGG" id="sgj:IAG43_13260"/>
<organism evidence="1 2">
    <name type="scientific">Streptomyces genisteinicus</name>
    <dbReference type="NCBI Taxonomy" id="2768068"/>
    <lineage>
        <taxon>Bacteria</taxon>
        <taxon>Bacillati</taxon>
        <taxon>Actinomycetota</taxon>
        <taxon>Actinomycetes</taxon>
        <taxon>Kitasatosporales</taxon>
        <taxon>Streptomycetaceae</taxon>
        <taxon>Streptomyces</taxon>
    </lineage>
</organism>
<evidence type="ECO:0000313" key="2">
    <source>
        <dbReference type="Proteomes" id="UP000516230"/>
    </source>
</evidence>
<sequence length="210" mass="21961">MIYDGAAPHDADAARTGGVPLAPEGAGWPACADCGGPMQFFAHLPVEDVVLSVFLCRNDPGACESWDAASGANRVFLFPRTGLVPMAVPREGVTLLPVVSAVRTEAVPFPPAEDGGDGGDGDPYDLARSGWKQQPGERFGKQREVLGSLGGAPSYLEDERVPECPGCSGAMEFAAHLEEGFDHRYAMNLGGDLGYVFVCRPCGTGAFLTG</sequence>
<dbReference type="EMBL" id="CP060825">
    <property type="protein sequence ID" value="QNP67382.1"/>
    <property type="molecule type" value="Genomic_DNA"/>
</dbReference>
<dbReference type="Proteomes" id="UP000516230">
    <property type="component" value="Chromosome"/>
</dbReference>
<accession>A0A7H0I3L6</accession>
<protein>
    <recommendedName>
        <fullName evidence="3">DUF1963 domain-containing protein</fullName>
    </recommendedName>
</protein>
<keyword evidence="2" id="KW-1185">Reference proteome</keyword>
<name>A0A7H0I3L6_9ACTN</name>
<proteinExistence type="predicted"/>
<gene>
    <name evidence="1" type="ORF">IAG43_13260</name>
</gene>